<dbReference type="RefSeq" id="WP_095371769.1">
    <property type="nucleotide sequence ID" value="NZ_CP022983.1"/>
</dbReference>
<evidence type="ECO:0008006" key="4">
    <source>
        <dbReference type="Google" id="ProtNLM"/>
    </source>
</evidence>
<keyword evidence="1" id="KW-0472">Membrane</keyword>
<protein>
    <recommendedName>
        <fullName evidence="4">PCZ2.2</fullName>
    </recommendedName>
</protein>
<evidence type="ECO:0000313" key="2">
    <source>
        <dbReference type="EMBL" id="ASV68199.1"/>
    </source>
</evidence>
<gene>
    <name evidence="2" type="ORF">CKF48_13225</name>
</gene>
<accession>A0A248TJ85</accession>
<dbReference type="KEGG" id="bko:CKF48_13225"/>
<feature type="transmembrane region" description="Helical" evidence="1">
    <location>
        <begin position="39"/>
        <end position="60"/>
    </location>
</feature>
<keyword evidence="1" id="KW-1133">Transmembrane helix</keyword>
<proteinExistence type="predicted"/>
<dbReference type="Proteomes" id="UP000215137">
    <property type="component" value="Chromosome"/>
</dbReference>
<evidence type="ECO:0000313" key="3">
    <source>
        <dbReference type="Proteomes" id="UP000215137"/>
    </source>
</evidence>
<organism evidence="2 3">
    <name type="scientific">Cytobacillus kochii</name>
    <dbReference type="NCBI Taxonomy" id="859143"/>
    <lineage>
        <taxon>Bacteria</taxon>
        <taxon>Bacillati</taxon>
        <taxon>Bacillota</taxon>
        <taxon>Bacilli</taxon>
        <taxon>Bacillales</taxon>
        <taxon>Bacillaceae</taxon>
        <taxon>Cytobacillus</taxon>
    </lineage>
</organism>
<dbReference type="AlphaFoldDB" id="A0A248TJ85"/>
<dbReference type="EMBL" id="CP022983">
    <property type="protein sequence ID" value="ASV68199.1"/>
    <property type="molecule type" value="Genomic_DNA"/>
</dbReference>
<feature type="transmembrane region" description="Helical" evidence="1">
    <location>
        <begin position="6"/>
        <end position="27"/>
    </location>
</feature>
<reference evidence="2 3" key="1">
    <citation type="submission" date="2017-08" db="EMBL/GenBank/DDBJ databases">
        <title>Complete Genome Sequence of Bacillus kochii Oregon-R-modENCODE STRAIN BDGP4, isolated from Drosophila melanogaster gut.</title>
        <authorList>
            <person name="Wan K.H."/>
            <person name="Yu C."/>
            <person name="Park S."/>
            <person name="Hammonds A.S."/>
            <person name="Booth B.W."/>
            <person name="Celniker S.E."/>
        </authorList>
    </citation>
    <scope>NUCLEOTIDE SEQUENCE [LARGE SCALE GENOMIC DNA]</scope>
    <source>
        <strain evidence="2 3">BDGP4</strain>
    </source>
</reference>
<keyword evidence="3" id="KW-1185">Reference proteome</keyword>
<sequence length="61" mass="7144">MLTFSFIGFYLMPVLCIVFCLNLVSLLKKIRDEKETEKNTFWLTVSFSLIVYTITMMLIAI</sequence>
<evidence type="ECO:0000256" key="1">
    <source>
        <dbReference type="SAM" id="Phobius"/>
    </source>
</evidence>
<dbReference type="OrthoDB" id="2905441at2"/>
<keyword evidence="1" id="KW-0812">Transmembrane</keyword>
<name>A0A248TJ85_9BACI</name>